<reference evidence="2" key="1">
    <citation type="submission" date="2022-12" db="EMBL/GenBank/DDBJ databases">
        <title>Draft genome assemblies for two species of Escallonia (Escalloniales).</title>
        <authorList>
            <person name="Chanderbali A."/>
            <person name="Dervinis C."/>
            <person name="Anghel I."/>
            <person name="Soltis D."/>
            <person name="Soltis P."/>
            <person name="Zapata F."/>
        </authorList>
    </citation>
    <scope>NUCLEOTIDE SEQUENCE</scope>
    <source>
        <strain evidence="2">UCBG92.1500</strain>
        <tissue evidence="2">Leaf</tissue>
    </source>
</reference>
<evidence type="ECO:0008006" key="4">
    <source>
        <dbReference type="Google" id="ProtNLM"/>
    </source>
</evidence>
<feature type="region of interest" description="Disordered" evidence="1">
    <location>
        <begin position="23"/>
        <end position="49"/>
    </location>
</feature>
<dbReference type="Proteomes" id="UP001187471">
    <property type="component" value="Unassembled WGS sequence"/>
</dbReference>
<dbReference type="PANTHER" id="PTHR34779">
    <property type="entry name" value="OS09G0542900 PROTEIN"/>
    <property type="match status" value="1"/>
</dbReference>
<gene>
    <name evidence="2" type="ORF">RJ640_020791</name>
</gene>
<proteinExistence type="predicted"/>
<evidence type="ECO:0000313" key="3">
    <source>
        <dbReference type="Proteomes" id="UP001187471"/>
    </source>
</evidence>
<feature type="compositionally biased region" description="Basic and acidic residues" evidence="1">
    <location>
        <begin position="33"/>
        <end position="42"/>
    </location>
</feature>
<dbReference type="PANTHER" id="PTHR34779:SF1">
    <property type="entry name" value="OS09G0542900 PROTEIN"/>
    <property type="match status" value="1"/>
</dbReference>
<feature type="region of interest" description="Disordered" evidence="1">
    <location>
        <begin position="199"/>
        <end position="235"/>
    </location>
</feature>
<evidence type="ECO:0000256" key="1">
    <source>
        <dbReference type="SAM" id="MobiDB-lite"/>
    </source>
</evidence>
<feature type="compositionally biased region" description="Basic and acidic residues" evidence="1">
    <location>
        <begin position="200"/>
        <end position="213"/>
    </location>
</feature>
<accession>A0AA88R9E7</accession>
<feature type="compositionally biased region" description="Polar residues" evidence="1">
    <location>
        <begin position="70"/>
        <end position="82"/>
    </location>
</feature>
<evidence type="ECO:0000313" key="2">
    <source>
        <dbReference type="EMBL" id="KAK2974876.1"/>
    </source>
</evidence>
<name>A0AA88R9E7_9ASTE</name>
<keyword evidence="3" id="KW-1185">Reference proteome</keyword>
<feature type="compositionally biased region" description="Basic and acidic residues" evidence="1">
    <location>
        <begin position="155"/>
        <end position="165"/>
    </location>
</feature>
<feature type="region of interest" description="Disordered" evidence="1">
    <location>
        <begin position="62"/>
        <end position="176"/>
    </location>
</feature>
<sequence length="267" mass="29648">MEKPAKTTKSKFLKFLPKATSAVSFQNPPFSPSREKRSENAKLGKSHFGKGFSGPIISLIPAEARRKPRNSTFIAQEPTSPKISCMGQIKHKKKMQKNVTLPRNFTHYPDPGPALPEPRRKPETVKPVASSPERKNKKKSGIRSIFKSSKPAGGRKSDSSAHDLKPPLPDRAPSLSQMNRFASGRDVFANFDWTAQIAPDPREFFSDEERGGSSDDGEYEEPIIPFSAPLTAGGGHKAVALEPRKEINLWKRRTMAQPKPLQLHTMV</sequence>
<dbReference type="AlphaFoldDB" id="A0AA88R9E7"/>
<organism evidence="2 3">
    <name type="scientific">Escallonia rubra</name>
    <dbReference type="NCBI Taxonomy" id="112253"/>
    <lineage>
        <taxon>Eukaryota</taxon>
        <taxon>Viridiplantae</taxon>
        <taxon>Streptophyta</taxon>
        <taxon>Embryophyta</taxon>
        <taxon>Tracheophyta</taxon>
        <taxon>Spermatophyta</taxon>
        <taxon>Magnoliopsida</taxon>
        <taxon>eudicotyledons</taxon>
        <taxon>Gunneridae</taxon>
        <taxon>Pentapetalae</taxon>
        <taxon>asterids</taxon>
        <taxon>campanulids</taxon>
        <taxon>Escalloniales</taxon>
        <taxon>Escalloniaceae</taxon>
        <taxon>Escallonia</taxon>
    </lineage>
</organism>
<comment type="caution">
    <text evidence="2">The sequence shown here is derived from an EMBL/GenBank/DDBJ whole genome shotgun (WGS) entry which is preliminary data.</text>
</comment>
<protein>
    <recommendedName>
        <fullName evidence="4">Syringolide-induced protein 14-1-1</fullName>
    </recommendedName>
</protein>
<dbReference type="EMBL" id="JAVXUO010002269">
    <property type="protein sequence ID" value="KAK2974876.1"/>
    <property type="molecule type" value="Genomic_DNA"/>
</dbReference>
<dbReference type="InterPro" id="IPR038796">
    <property type="entry name" value="At1g76070-like"/>
</dbReference>